<dbReference type="InterPro" id="IPR035093">
    <property type="entry name" value="RelE/ParE_toxin_dom_sf"/>
</dbReference>
<name>A0A2M9HB40_9BIFI</name>
<comment type="caution">
    <text evidence="1">The sequence shown here is derived from an EMBL/GenBank/DDBJ whole genome shotgun (WGS) entry which is preliminary data.</text>
</comment>
<organism evidence="1 2">
    <name type="scientific">Bifidobacterium primatium</name>
    <dbReference type="NCBI Taxonomy" id="2045438"/>
    <lineage>
        <taxon>Bacteria</taxon>
        <taxon>Bacillati</taxon>
        <taxon>Actinomycetota</taxon>
        <taxon>Actinomycetes</taxon>
        <taxon>Bifidobacteriales</taxon>
        <taxon>Bifidobacteriaceae</taxon>
        <taxon>Bifidobacterium</taxon>
    </lineage>
</organism>
<dbReference type="EMBL" id="PEBI01000001">
    <property type="protein sequence ID" value="PJM74033.1"/>
    <property type="molecule type" value="Genomic_DNA"/>
</dbReference>
<sequence>MRWDVRYTKAAKKDIRSLHEPIIGHVFKAIERVSTNPLPTTEGGYGKPLGNKRGNNLTGLMKVKLRGDGIRIVYKLERTEHMMRIIIVSVRDDYAVYNEAAKRIANGRD</sequence>
<evidence type="ECO:0000313" key="2">
    <source>
        <dbReference type="Proteomes" id="UP000229095"/>
    </source>
</evidence>
<dbReference type="Proteomes" id="UP000229095">
    <property type="component" value="Unassembled WGS sequence"/>
</dbReference>
<evidence type="ECO:0000313" key="1">
    <source>
        <dbReference type="EMBL" id="PJM74033.1"/>
    </source>
</evidence>
<dbReference type="SUPFAM" id="SSF143011">
    <property type="entry name" value="RelE-like"/>
    <property type="match status" value="1"/>
</dbReference>
<gene>
    <name evidence="1" type="ORF">CS006_02490</name>
</gene>
<dbReference type="AlphaFoldDB" id="A0A2M9HB40"/>
<dbReference type="RefSeq" id="WP_100510175.1">
    <property type="nucleotide sequence ID" value="NZ_PEBI01000001.1"/>
</dbReference>
<keyword evidence="2" id="KW-1185">Reference proteome</keyword>
<dbReference type="OrthoDB" id="362883at2"/>
<dbReference type="Gene3D" id="3.30.2310.20">
    <property type="entry name" value="RelE-like"/>
    <property type="match status" value="1"/>
</dbReference>
<protein>
    <submittedName>
        <fullName evidence="1">Addiction module toxin RelE</fullName>
    </submittedName>
</protein>
<reference evidence="1 2" key="1">
    <citation type="submission" date="2017-10" db="EMBL/GenBank/DDBJ databases">
        <title>Draft genome sequences of strains TRE 1, TRE 9, TRE H and TRI 7, isolated from tamarins, belonging to four potential novel Bifidobacterium species.</title>
        <authorList>
            <person name="Mattarelli P."/>
            <person name="Modesto M."/>
            <person name="Puglisi E."/>
            <person name="Morelli L."/>
            <person name="Spezio C."/>
            <person name="Bonetti A."/>
            <person name="Sandri C."/>
        </authorList>
    </citation>
    <scope>NUCLEOTIDE SEQUENCE [LARGE SCALE GENOMIC DNA]</scope>
    <source>
        <strain evidence="2">TRE1</strain>
    </source>
</reference>
<proteinExistence type="predicted"/>
<accession>A0A2M9HB40</accession>